<name>A0AAD7DHU4_MYCRO</name>
<comment type="caution">
    <text evidence="1">The sequence shown here is derived from an EMBL/GenBank/DDBJ whole genome shotgun (WGS) entry which is preliminary data.</text>
</comment>
<reference evidence="1" key="1">
    <citation type="submission" date="2023-03" db="EMBL/GenBank/DDBJ databases">
        <title>Massive genome expansion in bonnet fungi (Mycena s.s.) driven by repeated elements and novel gene families across ecological guilds.</title>
        <authorList>
            <consortium name="Lawrence Berkeley National Laboratory"/>
            <person name="Harder C.B."/>
            <person name="Miyauchi S."/>
            <person name="Viragh M."/>
            <person name="Kuo A."/>
            <person name="Thoen E."/>
            <person name="Andreopoulos B."/>
            <person name="Lu D."/>
            <person name="Skrede I."/>
            <person name="Drula E."/>
            <person name="Henrissat B."/>
            <person name="Morin E."/>
            <person name="Kohler A."/>
            <person name="Barry K."/>
            <person name="LaButti K."/>
            <person name="Morin E."/>
            <person name="Salamov A."/>
            <person name="Lipzen A."/>
            <person name="Mereny Z."/>
            <person name="Hegedus B."/>
            <person name="Baldrian P."/>
            <person name="Stursova M."/>
            <person name="Weitz H."/>
            <person name="Taylor A."/>
            <person name="Grigoriev I.V."/>
            <person name="Nagy L.G."/>
            <person name="Martin F."/>
            <person name="Kauserud H."/>
        </authorList>
    </citation>
    <scope>NUCLEOTIDE SEQUENCE</scope>
    <source>
        <strain evidence="1">CBHHK067</strain>
    </source>
</reference>
<gene>
    <name evidence="1" type="ORF">B0H17DRAFT_1133531</name>
</gene>
<organism evidence="1 2">
    <name type="scientific">Mycena rosella</name>
    <name type="common">Pink bonnet</name>
    <name type="synonym">Agaricus rosellus</name>
    <dbReference type="NCBI Taxonomy" id="1033263"/>
    <lineage>
        <taxon>Eukaryota</taxon>
        <taxon>Fungi</taxon>
        <taxon>Dikarya</taxon>
        <taxon>Basidiomycota</taxon>
        <taxon>Agaricomycotina</taxon>
        <taxon>Agaricomycetes</taxon>
        <taxon>Agaricomycetidae</taxon>
        <taxon>Agaricales</taxon>
        <taxon>Marasmiineae</taxon>
        <taxon>Mycenaceae</taxon>
        <taxon>Mycena</taxon>
    </lineage>
</organism>
<accession>A0AAD7DHU4</accession>
<dbReference type="EMBL" id="JARKIE010000056">
    <property type="protein sequence ID" value="KAJ7691728.1"/>
    <property type="molecule type" value="Genomic_DNA"/>
</dbReference>
<protein>
    <submittedName>
        <fullName evidence="1">Uncharacterized protein</fullName>
    </submittedName>
</protein>
<evidence type="ECO:0000313" key="1">
    <source>
        <dbReference type="EMBL" id="KAJ7691728.1"/>
    </source>
</evidence>
<dbReference type="AlphaFoldDB" id="A0AAD7DHU4"/>
<evidence type="ECO:0000313" key="2">
    <source>
        <dbReference type="Proteomes" id="UP001221757"/>
    </source>
</evidence>
<sequence length="263" mass="28637">MTVWVKDRLNGWYHTPHCRNPISSSMDTMTMCSPATQFFSRAPTTPANNRMYGSSETGPITSLDIDTPKYGVATHAGGKRRRNSHCINQASANIDENIPPTPSNSSLKSEAISTASAPEQEICQKKSWHGHERVDVMLLSIGTGSEETTQTINFTRCTSVSKCSTVETRTPILPAVIRTSTAMFVTYGIQRPVEHIVQLDDMVLHLVGEYPGGQAPAGFSEACKLYSLERVPVIGHYPSIANARFTMDVVTALTWSANSTAAA</sequence>
<keyword evidence="2" id="KW-1185">Reference proteome</keyword>
<dbReference type="Proteomes" id="UP001221757">
    <property type="component" value="Unassembled WGS sequence"/>
</dbReference>
<proteinExistence type="predicted"/>